<reference evidence="2 3" key="1">
    <citation type="journal article" date="2013" name="Stand. Genomic Sci.">
        <title>Genomic Encyclopedia of Type Strains, Phase I: The one thousand microbial genomes (KMG-I) project.</title>
        <authorList>
            <person name="Kyrpides N.C."/>
            <person name="Woyke T."/>
            <person name="Eisen J.A."/>
            <person name="Garrity G."/>
            <person name="Lilburn T.G."/>
            <person name="Beck B.J."/>
            <person name="Whitman W.B."/>
            <person name="Hugenholtz P."/>
            <person name="Klenk H.P."/>
        </authorList>
    </citation>
    <scope>NUCLEOTIDE SEQUENCE [LARGE SCALE GENOMIC DNA]</scope>
    <source>
        <strain evidence="2 3">DSM 45044</strain>
    </source>
</reference>
<dbReference type="AlphaFoldDB" id="A0A562VBS4"/>
<proteinExistence type="predicted"/>
<feature type="domain" description="Peptidase C45 hydrolase" evidence="1">
    <location>
        <begin position="124"/>
        <end position="319"/>
    </location>
</feature>
<dbReference type="Pfam" id="PF03417">
    <property type="entry name" value="AAT"/>
    <property type="match status" value="1"/>
</dbReference>
<comment type="caution">
    <text evidence="2">The sequence shown here is derived from an EMBL/GenBank/DDBJ whole genome shotgun (WGS) entry which is preliminary data.</text>
</comment>
<gene>
    <name evidence="2" type="ORF">LX16_1026</name>
</gene>
<dbReference type="Proteomes" id="UP000321617">
    <property type="component" value="Unassembled WGS sequence"/>
</dbReference>
<protein>
    <submittedName>
        <fullName evidence="2">Isopenicillin-N N-acyltransferase-like protein</fullName>
    </submittedName>
</protein>
<dbReference type="NCBIfam" id="NF040521">
    <property type="entry name" value="C45_proenzyme"/>
    <property type="match status" value="1"/>
</dbReference>
<organism evidence="2 3">
    <name type="scientific">Stackebrandtia albiflava</name>
    <dbReference type="NCBI Taxonomy" id="406432"/>
    <lineage>
        <taxon>Bacteria</taxon>
        <taxon>Bacillati</taxon>
        <taxon>Actinomycetota</taxon>
        <taxon>Actinomycetes</taxon>
        <taxon>Glycomycetales</taxon>
        <taxon>Glycomycetaceae</taxon>
        <taxon>Stackebrandtia</taxon>
    </lineage>
</organism>
<keyword evidence="2" id="KW-0012">Acyltransferase</keyword>
<dbReference type="GO" id="GO:0016746">
    <property type="term" value="F:acyltransferase activity"/>
    <property type="evidence" value="ECO:0007669"/>
    <property type="project" value="UniProtKB-KW"/>
</dbReference>
<dbReference type="PANTHER" id="PTHR34180">
    <property type="entry name" value="PEPTIDASE C45"/>
    <property type="match status" value="1"/>
</dbReference>
<accession>A0A562VBS4</accession>
<dbReference type="InterPro" id="IPR005079">
    <property type="entry name" value="Peptidase_C45_hydrolase"/>
</dbReference>
<evidence type="ECO:0000313" key="2">
    <source>
        <dbReference type="EMBL" id="TWJ15326.1"/>
    </source>
</evidence>
<keyword evidence="2" id="KW-0808">Transferase</keyword>
<evidence type="ECO:0000313" key="3">
    <source>
        <dbReference type="Proteomes" id="UP000321617"/>
    </source>
</evidence>
<dbReference type="EMBL" id="VLLL01000005">
    <property type="protein sequence ID" value="TWJ15326.1"/>
    <property type="molecule type" value="Genomic_DNA"/>
</dbReference>
<dbReference type="InterPro" id="IPR047794">
    <property type="entry name" value="C45_proenzyme-like"/>
</dbReference>
<dbReference type="Gene3D" id="1.10.10.2120">
    <property type="match status" value="1"/>
</dbReference>
<evidence type="ECO:0000259" key="1">
    <source>
        <dbReference type="Pfam" id="PF03417"/>
    </source>
</evidence>
<dbReference type="Gene3D" id="3.60.60.10">
    <property type="entry name" value="Penicillin V Acylase, Chain A"/>
    <property type="match status" value="1"/>
</dbReference>
<keyword evidence="3" id="KW-1185">Reference proteome</keyword>
<dbReference type="PANTHER" id="PTHR34180:SF1">
    <property type="entry name" value="BETA-ALANYL-DOPAMINE_CARCININE HYDROLASE"/>
    <property type="match status" value="1"/>
</dbReference>
<name>A0A562VBS4_9ACTN</name>
<sequence>MAELPLVLLSGSPFDRGRLHGAALADRVAANVALYSGRLRDDAGLTDSEVAERVDFYREVFTRLDGDYVETMAGIAEGSGRSMSEIVMLNARFELLYSAWSHAGTLADADDCTGFGIPRDRSADGRLWIGQNWDWFPDVQGGLLAWRDGDLVTLAYTEAGIAGCKIGLNSAGVGLCVNGLGCDADDWKRGGMPFHLRTSRILGSRRLAEALGHAAVDAPSCSANFLIGSRDQGIVDVESSPVGARRIPAVDDRVLVHANHFLDPDVLGVTETWRSRPITTYHRHDRLDALLNAEGPVDLARVTTSLRDHEGGILGLCRHPDPERPAHLRTHTAFAAAIDLDSGAMHYTEGPPCESEFTTVTLAEVTARLDA</sequence>
<dbReference type="RefSeq" id="WP_147133821.1">
    <property type="nucleotide sequence ID" value="NZ_BAABIJ010000001.1"/>
</dbReference>
<dbReference type="InterPro" id="IPR047801">
    <property type="entry name" value="Peptidase_C45"/>
</dbReference>
<dbReference type="OrthoDB" id="8109453at2"/>